<dbReference type="EMBL" id="JBFOLJ010000002">
    <property type="protein sequence ID" value="KAL2552305.1"/>
    <property type="molecule type" value="Genomic_DNA"/>
</dbReference>
<gene>
    <name evidence="2" type="ORF">Fot_05924</name>
</gene>
<evidence type="ECO:0000256" key="1">
    <source>
        <dbReference type="SAM" id="MobiDB-lite"/>
    </source>
</evidence>
<feature type="compositionally biased region" description="Pro residues" evidence="1">
    <location>
        <begin position="68"/>
        <end position="92"/>
    </location>
</feature>
<evidence type="ECO:0000313" key="3">
    <source>
        <dbReference type="Proteomes" id="UP001604277"/>
    </source>
</evidence>
<protein>
    <submittedName>
        <fullName evidence="2">Uncharacterized protein</fullName>
    </submittedName>
</protein>
<sequence length="104" mass="10853">MSTKSVINGQMLNELGITETADKVTKGESKVCKKQSMIRTKTISHYPEVGCSRRVSATATAAAAHPATTPPPTLVFSPPPSATRRLLPPPVSPISGTIPSSSVP</sequence>
<evidence type="ECO:0000313" key="2">
    <source>
        <dbReference type="EMBL" id="KAL2552305.1"/>
    </source>
</evidence>
<reference evidence="3" key="1">
    <citation type="submission" date="2024-07" db="EMBL/GenBank/DDBJ databases">
        <title>Two chromosome-level genome assemblies of Korean endemic species Abeliophyllum distichum and Forsythia ovata (Oleaceae).</title>
        <authorList>
            <person name="Jang H."/>
        </authorList>
    </citation>
    <scope>NUCLEOTIDE SEQUENCE [LARGE SCALE GENOMIC DNA]</scope>
</reference>
<dbReference type="Proteomes" id="UP001604277">
    <property type="component" value="Unassembled WGS sequence"/>
</dbReference>
<keyword evidence="3" id="KW-1185">Reference proteome</keyword>
<dbReference type="AlphaFoldDB" id="A0ABD1WVJ4"/>
<feature type="region of interest" description="Disordered" evidence="1">
    <location>
        <begin position="62"/>
        <end position="104"/>
    </location>
</feature>
<organism evidence="2 3">
    <name type="scientific">Forsythia ovata</name>
    <dbReference type="NCBI Taxonomy" id="205694"/>
    <lineage>
        <taxon>Eukaryota</taxon>
        <taxon>Viridiplantae</taxon>
        <taxon>Streptophyta</taxon>
        <taxon>Embryophyta</taxon>
        <taxon>Tracheophyta</taxon>
        <taxon>Spermatophyta</taxon>
        <taxon>Magnoliopsida</taxon>
        <taxon>eudicotyledons</taxon>
        <taxon>Gunneridae</taxon>
        <taxon>Pentapetalae</taxon>
        <taxon>asterids</taxon>
        <taxon>lamiids</taxon>
        <taxon>Lamiales</taxon>
        <taxon>Oleaceae</taxon>
        <taxon>Forsythieae</taxon>
        <taxon>Forsythia</taxon>
    </lineage>
</organism>
<proteinExistence type="predicted"/>
<comment type="caution">
    <text evidence="2">The sequence shown here is derived from an EMBL/GenBank/DDBJ whole genome shotgun (WGS) entry which is preliminary data.</text>
</comment>
<name>A0ABD1WVJ4_9LAMI</name>
<feature type="compositionally biased region" description="Polar residues" evidence="1">
    <location>
        <begin position="94"/>
        <end position="104"/>
    </location>
</feature>
<accession>A0ABD1WVJ4</accession>